<evidence type="ECO:0000313" key="1">
    <source>
        <dbReference type="EMBL" id="BFD47249.1"/>
    </source>
</evidence>
<dbReference type="InterPro" id="IPR035093">
    <property type="entry name" value="RelE/ParE_toxin_dom_sf"/>
</dbReference>
<evidence type="ECO:0008006" key="2">
    <source>
        <dbReference type="Google" id="ProtNLM"/>
    </source>
</evidence>
<organism evidence="1">
    <name type="scientific">Wolbachia endosymbiont of Sergentomyia squamirostris</name>
    <dbReference type="NCBI Taxonomy" id="3113640"/>
    <lineage>
        <taxon>Bacteria</taxon>
        <taxon>Pseudomonadati</taxon>
        <taxon>Pseudomonadota</taxon>
        <taxon>Alphaproteobacteria</taxon>
        <taxon>Rickettsiales</taxon>
        <taxon>Anaplasmataceae</taxon>
        <taxon>Wolbachieae</taxon>
        <taxon>Wolbachia</taxon>
    </lineage>
</organism>
<dbReference type="AlphaFoldDB" id="A0AAT9GBY2"/>
<gene>
    <name evidence="1" type="ORF">DMENIID0003_03230</name>
</gene>
<dbReference type="EMBL" id="AP029172">
    <property type="protein sequence ID" value="BFD47249.1"/>
    <property type="molecule type" value="Genomic_DNA"/>
</dbReference>
<sequence length="135" mass="15695">MMKTSGNKTYTIKFLKNVIEKEIPALPAKIKLMVQEAIKKRLTVDPFNLGKPLCHSFRGQYRIRVSNYRIIYIINHSERKYLLLQWGIEKTFTNTEDYTIKNIRKISPLQLVQALAHVIASGLSIFNIEPLEEMS</sequence>
<protein>
    <recommendedName>
        <fullName evidence="2">Type II toxin-antitoxin system RelE/ParE family toxin</fullName>
    </recommendedName>
</protein>
<proteinExistence type="predicted"/>
<dbReference type="Gene3D" id="3.30.2310.20">
    <property type="entry name" value="RelE-like"/>
    <property type="match status" value="1"/>
</dbReference>
<reference evidence="1" key="1">
    <citation type="submission" date="2024-01" db="EMBL/GenBank/DDBJ databases">
        <title>Sequencing the genomes of a sandfly, Sergentomyia squamirostris, and its two endosymbionts.</title>
        <authorList>
            <person name="Itokawa K."/>
            <person name="Sanjoba C."/>
        </authorList>
    </citation>
    <scope>NUCLEOTIDE SEQUENCE</scope>
    <source>
        <strain evidence="1">WSSQ</strain>
    </source>
</reference>
<name>A0AAT9GBY2_9RICK</name>
<dbReference type="SUPFAM" id="SSF143011">
    <property type="entry name" value="RelE-like"/>
    <property type="match status" value="1"/>
</dbReference>
<accession>A0AAT9GBY2</accession>